<dbReference type="EMBL" id="MN740437">
    <property type="protein sequence ID" value="QHU26157.1"/>
    <property type="molecule type" value="Genomic_DNA"/>
</dbReference>
<dbReference type="AlphaFoldDB" id="A0A6C0L708"/>
<sequence length="213" mass="23990">MEWQLPVQKLEVGNIYIASPWLRESKYDAKYKPISSLSYIGAQFRMPSVSILFPPLPVVEYTASTGRLVIDMSETSLACIKFSAFQETILQSILCHQAAWFGSEYSIEEIRSKYIPIYKDNFLILHCPMTYQGARGPPIYANGKWTYSEHDAHLKPGARVRIAVKLHGISYLYSNAPPPINLLAEVPEGRQVAATWSGKSRVQHKIMGIIVQG</sequence>
<organism evidence="1">
    <name type="scientific">viral metagenome</name>
    <dbReference type="NCBI Taxonomy" id="1070528"/>
    <lineage>
        <taxon>unclassified sequences</taxon>
        <taxon>metagenomes</taxon>
        <taxon>organismal metagenomes</taxon>
    </lineage>
</organism>
<reference evidence="1" key="1">
    <citation type="journal article" date="2020" name="Nature">
        <title>Giant virus diversity and host interactions through global metagenomics.</title>
        <authorList>
            <person name="Schulz F."/>
            <person name="Roux S."/>
            <person name="Paez-Espino D."/>
            <person name="Jungbluth S."/>
            <person name="Walsh D.A."/>
            <person name="Denef V.J."/>
            <person name="McMahon K.D."/>
            <person name="Konstantinidis K.T."/>
            <person name="Eloe-Fadrosh E.A."/>
            <person name="Kyrpides N.C."/>
            <person name="Woyke T."/>
        </authorList>
    </citation>
    <scope>NUCLEOTIDE SEQUENCE</scope>
    <source>
        <strain evidence="1">GVMAG-M-3300027759-16</strain>
    </source>
</reference>
<name>A0A6C0L708_9ZZZZ</name>
<accession>A0A6C0L708</accession>
<evidence type="ECO:0000313" key="1">
    <source>
        <dbReference type="EMBL" id="QHU26157.1"/>
    </source>
</evidence>
<proteinExistence type="predicted"/>
<protein>
    <submittedName>
        <fullName evidence="1">Uncharacterized protein</fullName>
    </submittedName>
</protein>